<dbReference type="PROSITE" id="PS50943">
    <property type="entry name" value="HTH_CROC1"/>
    <property type="match status" value="1"/>
</dbReference>
<evidence type="ECO:0000313" key="3">
    <source>
        <dbReference type="Proteomes" id="UP000269198"/>
    </source>
</evidence>
<sequence length="258" mass="28551">MCYVNELHRELRRLRKQNGLTQAQVAKAVGYVPSAASNWETGRTSPDRATVKRLDDFFEARGGLVQIWDETTQEDGVPPWLRDDKQLSERAVSIEVVTPVLVPALLESPLYARYALAEGRPSDPMGAIDELVQLRCAQLDQLGRDVRVFATFPEAGLTGVPYAVRKEQAAHLLERIASDRVRAHMIPAGSILAGVTSPFQIYRLQDGSRVATSEHTNGTILVNETSGVQRLQDLARNALGSALPVDDTLRRLKEINDE</sequence>
<dbReference type="SUPFAM" id="SSF47413">
    <property type="entry name" value="lambda repressor-like DNA-binding domains"/>
    <property type="match status" value="1"/>
</dbReference>
<accession>A0A3N0EHB1</accession>
<dbReference type="CDD" id="cd00093">
    <property type="entry name" value="HTH_XRE"/>
    <property type="match status" value="1"/>
</dbReference>
<dbReference type="SMART" id="SM00530">
    <property type="entry name" value="HTH_XRE"/>
    <property type="match status" value="1"/>
</dbReference>
<dbReference type="Pfam" id="PF19054">
    <property type="entry name" value="DUF5753"/>
    <property type="match status" value="1"/>
</dbReference>
<dbReference type="InterPro" id="IPR010982">
    <property type="entry name" value="Lambda_DNA-bd_dom_sf"/>
</dbReference>
<dbReference type="GO" id="GO:0003677">
    <property type="term" value="F:DNA binding"/>
    <property type="evidence" value="ECO:0007669"/>
    <property type="project" value="InterPro"/>
</dbReference>
<name>A0A3N0EHB1_9ACTN</name>
<reference evidence="2 3" key="1">
    <citation type="submission" date="2018-11" db="EMBL/GenBank/DDBJ databases">
        <title>The genome draft of YIM 96095.</title>
        <authorList>
            <person name="Tang S.-K."/>
            <person name="Chunyu W.-X."/>
            <person name="Feng Y.-Z."/>
        </authorList>
    </citation>
    <scope>NUCLEOTIDE SEQUENCE [LARGE SCALE GENOMIC DNA]</scope>
    <source>
        <strain evidence="2 3">YIM 96095</strain>
    </source>
</reference>
<protein>
    <submittedName>
        <fullName evidence="2">XRE family transcriptional regulator</fullName>
    </submittedName>
</protein>
<dbReference type="Pfam" id="PF13560">
    <property type="entry name" value="HTH_31"/>
    <property type="match status" value="1"/>
</dbReference>
<feature type="domain" description="HTH cro/C1-type" evidence="1">
    <location>
        <begin position="11"/>
        <end position="65"/>
    </location>
</feature>
<comment type="caution">
    <text evidence="2">The sequence shown here is derived from an EMBL/GenBank/DDBJ whole genome shotgun (WGS) entry which is preliminary data.</text>
</comment>
<dbReference type="Proteomes" id="UP000269198">
    <property type="component" value="Unassembled WGS sequence"/>
</dbReference>
<dbReference type="OrthoDB" id="3425390at2"/>
<dbReference type="AlphaFoldDB" id="A0A3N0EHB1"/>
<dbReference type="InterPro" id="IPR001387">
    <property type="entry name" value="Cro/C1-type_HTH"/>
</dbReference>
<proteinExistence type="predicted"/>
<evidence type="ECO:0000259" key="1">
    <source>
        <dbReference type="PROSITE" id="PS50943"/>
    </source>
</evidence>
<dbReference type="Gene3D" id="1.10.260.40">
    <property type="entry name" value="lambda repressor-like DNA-binding domains"/>
    <property type="match status" value="1"/>
</dbReference>
<evidence type="ECO:0000313" key="2">
    <source>
        <dbReference type="EMBL" id="RNL87280.1"/>
    </source>
</evidence>
<organism evidence="2 3">
    <name type="scientific">Halostreptopolyspora alba</name>
    <dbReference type="NCBI Taxonomy" id="2487137"/>
    <lineage>
        <taxon>Bacteria</taxon>
        <taxon>Bacillati</taxon>
        <taxon>Actinomycetota</taxon>
        <taxon>Actinomycetes</taxon>
        <taxon>Streptosporangiales</taxon>
        <taxon>Nocardiopsidaceae</taxon>
        <taxon>Halostreptopolyspora</taxon>
    </lineage>
</organism>
<keyword evidence="3" id="KW-1185">Reference proteome</keyword>
<gene>
    <name evidence="2" type="ORF">EFW17_00010</name>
</gene>
<dbReference type="EMBL" id="RJMB01000001">
    <property type="protein sequence ID" value="RNL87280.1"/>
    <property type="molecule type" value="Genomic_DNA"/>
</dbReference>
<dbReference type="InterPro" id="IPR043917">
    <property type="entry name" value="DUF5753"/>
</dbReference>